<name>A0A8B8FVK2_9HEMI</name>
<evidence type="ECO:0000313" key="2">
    <source>
        <dbReference type="RefSeq" id="XP_025414852.1"/>
    </source>
</evidence>
<keyword evidence="1" id="KW-1185">Reference proteome</keyword>
<sequence>MSFQKKKSSKGENVPGCMRSLLVNRIERLHAAIIKAIKYRKQQNNISYEDSIKMLKKDIVNSPKHVFDDHENCSNYFCKRKNLGEENHVIDMKRVGLWDDIGSIRSALTYHTESLMFNLNNNAAENYNSILAKFVGGKRVNLCLRGSYELRCNAAVTAYNAGANRFSLFHKKVVKKSPGVFTKRYIKRSQQLSDSRRRRQLFATPVQRLKSKNLLVPMRTMVLLT</sequence>
<organism evidence="1 2">
    <name type="scientific">Sipha flava</name>
    <name type="common">yellow sugarcane aphid</name>
    <dbReference type="NCBI Taxonomy" id="143950"/>
    <lineage>
        <taxon>Eukaryota</taxon>
        <taxon>Metazoa</taxon>
        <taxon>Ecdysozoa</taxon>
        <taxon>Arthropoda</taxon>
        <taxon>Hexapoda</taxon>
        <taxon>Insecta</taxon>
        <taxon>Pterygota</taxon>
        <taxon>Neoptera</taxon>
        <taxon>Paraneoptera</taxon>
        <taxon>Hemiptera</taxon>
        <taxon>Sternorrhyncha</taxon>
        <taxon>Aphidomorpha</taxon>
        <taxon>Aphidoidea</taxon>
        <taxon>Aphididae</taxon>
        <taxon>Sipha</taxon>
    </lineage>
</organism>
<gene>
    <name evidence="2" type="primary">LOC112686670</name>
</gene>
<evidence type="ECO:0000313" key="1">
    <source>
        <dbReference type="Proteomes" id="UP000694846"/>
    </source>
</evidence>
<proteinExistence type="predicted"/>
<protein>
    <submittedName>
        <fullName evidence="2">Uncharacterized protein LOC112686670</fullName>
    </submittedName>
</protein>
<accession>A0A8B8FVK2</accession>
<dbReference type="OrthoDB" id="6617912at2759"/>
<dbReference type="GeneID" id="112686670"/>
<dbReference type="Proteomes" id="UP000694846">
    <property type="component" value="Unplaced"/>
</dbReference>
<dbReference type="RefSeq" id="XP_025414852.1">
    <property type="nucleotide sequence ID" value="XM_025559067.1"/>
</dbReference>
<dbReference type="AlphaFoldDB" id="A0A8B8FVK2"/>
<reference evidence="2" key="1">
    <citation type="submission" date="2025-08" db="UniProtKB">
        <authorList>
            <consortium name="RefSeq"/>
        </authorList>
    </citation>
    <scope>IDENTIFICATION</scope>
    <source>
        <tissue evidence="2">Whole body</tissue>
    </source>
</reference>